<dbReference type="InterPro" id="IPR015422">
    <property type="entry name" value="PyrdxlP-dep_Trfase_small"/>
</dbReference>
<dbReference type="Gene3D" id="3.90.1150.10">
    <property type="entry name" value="Aspartate Aminotransferase, domain 1"/>
    <property type="match status" value="1"/>
</dbReference>
<evidence type="ECO:0000313" key="11">
    <source>
        <dbReference type="Proteomes" id="UP000285430"/>
    </source>
</evidence>
<comment type="caution">
    <text evidence="10">The sequence shown here is derived from an EMBL/GenBank/DDBJ whole genome shotgun (WGS) entry which is preliminary data.</text>
</comment>
<dbReference type="InterPro" id="IPR036736">
    <property type="entry name" value="ACP-like_sf"/>
</dbReference>
<keyword evidence="6" id="KW-0663">Pyridoxal phosphate</keyword>
<dbReference type="FunFam" id="3.40.50.12780:FF:000013">
    <property type="entry name" value="Long-chain-fatty-acid--AMP ligase FadD32"/>
    <property type="match status" value="1"/>
</dbReference>
<dbReference type="CDD" id="cd11685">
    <property type="entry name" value="UEV_TSG101-like"/>
    <property type="match status" value="1"/>
</dbReference>
<comment type="similarity">
    <text evidence="2">Belongs to the ATP-dependent AMP-binding enzyme family.</text>
</comment>
<accession>A0A3R7FG60</accession>
<gene>
    <name evidence="10" type="ORF">DYB37_007139</name>
</gene>
<dbReference type="SUPFAM" id="SSF47336">
    <property type="entry name" value="ACP-like"/>
    <property type="match status" value="1"/>
</dbReference>
<dbReference type="PROSITE" id="PS00599">
    <property type="entry name" value="AA_TRANSFER_CLASS_2"/>
    <property type="match status" value="1"/>
</dbReference>
<dbReference type="Proteomes" id="UP000285430">
    <property type="component" value="Unassembled WGS sequence"/>
</dbReference>
<evidence type="ECO:0000259" key="8">
    <source>
        <dbReference type="PROSITE" id="PS50075"/>
    </source>
</evidence>
<dbReference type="InterPro" id="IPR004839">
    <property type="entry name" value="Aminotransferase_I/II_large"/>
</dbReference>
<dbReference type="InterPro" id="IPR000873">
    <property type="entry name" value="AMP-dep_synth/lig_dom"/>
</dbReference>
<feature type="domain" description="UEV" evidence="9">
    <location>
        <begin position="1218"/>
        <end position="1369"/>
    </location>
</feature>
<dbReference type="Pfam" id="PF00501">
    <property type="entry name" value="AMP-binding"/>
    <property type="match status" value="1"/>
</dbReference>
<dbReference type="InterPro" id="IPR045851">
    <property type="entry name" value="AMP-bd_C_sf"/>
</dbReference>
<dbReference type="CDD" id="cd05931">
    <property type="entry name" value="FAAL"/>
    <property type="match status" value="1"/>
</dbReference>
<dbReference type="InterPro" id="IPR015424">
    <property type="entry name" value="PyrdxlP-dep_Trfase"/>
</dbReference>
<dbReference type="InterPro" id="IPR042099">
    <property type="entry name" value="ANL_N_sf"/>
</dbReference>
<dbReference type="SUPFAM" id="SSF54495">
    <property type="entry name" value="UBC-like"/>
    <property type="match status" value="1"/>
</dbReference>
<dbReference type="Gene3D" id="6.10.140.820">
    <property type="match status" value="1"/>
</dbReference>
<dbReference type="Gene3D" id="3.30.300.30">
    <property type="match status" value="1"/>
</dbReference>
<dbReference type="GO" id="GO:0016874">
    <property type="term" value="F:ligase activity"/>
    <property type="evidence" value="ECO:0007669"/>
    <property type="project" value="UniProtKB-KW"/>
</dbReference>
<dbReference type="GO" id="GO:0015031">
    <property type="term" value="P:protein transport"/>
    <property type="evidence" value="ECO:0007669"/>
    <property type="project" value="InterPro"/>
</dbReference>
<keyword evidence="4" id="KW-0436">Ligase</keyword>
<dbReference type="InterPro" id="IPR001917">
    <property type="entry name" value="Aminotrans_II_pyridoxalP_BS"/>
</dbReference>
<dbReference type="Pfam" id="PF00155">
    <property type="entry name" value="Aminotran_1_2"/>
    <property type="match status" value="1"/>
</dbReference>
<comment type="cofactor">
    <cofactor evidence="1">
        <name>pyridoxal 5'-phosphate</name>
        <dbReference type="ChEBI" id="CHEBI:597326"/>
    </cofactor>
</comment>
<dbReference type="GO" id="GO:0008610">
    <property type="term" value="P:lipid biosynthetic process"/>
    <property type="evidence" value="ECO:0007669"/>
    <property type="project" value="InterPro"/>
</dbReference>
<dbReference type="GO" id="GO:0030170">
    <property type="term" value="F:pyridoxal phosphate binding"/>
    <property type="evidence" value="ECO:0007669"/>
    <property type="project" value="InterPro"/>
</dbReference>
<dbReference type="GO" id="GO:0016740">
    <property type="term" value="F:transferase activity"/>
    <property type="evidence" value="ECO:0007669"/>
    <property type="project" value="InterPro"/>
</dbReference>
<dbReference type="InterPro" id="IPR008883">
    <property type="entry name" value="UEV_N"/>
</dbReference>
<evidence type="ECO:0000256" key="6">
    <source>
        <dbReference type="ARBA" id="ARBA00022898"/>
    </source>
</evidence>
<evidence type="ECO:0000256" key="4">
    <source>
        <dbReference type="ARBA" id="ARBA00022598"/>
    </source>
</evidence>
<dbReference type="SUPFAM" id="SSF56801">
    <property type="entry name" value="Acetyl-CoA synthetase-like"/>
    <property type="match status" value="1"/>
</dbReference>
<keyword evidence="5" id="KW-0276">Fatty acid metabolism</keyword>
<dbReference type="InterPro" id="IPR025110">
    <property type="entry name" value="AMP-bd_C"/>
</dbReference>
<dbReference type="Gene3D" id="1.10.1200.10">
    <property type="entry name" value="ACP-like"/>
    <property type="match status" value="1"/>
</dbReference>
<feature type="domain" description="Carrier" evidence="8">
    <location>
        <begin position="689"/>
        <end position="775"/>
    </location>
</feature>
<dbReference type="Gene3D" id="3.40.640.10">
    <property type="entry name" value="Type I PLP-dependent aspartate aminotransferase-like (Major domain)"/>
    <property type="match status" value="1"/>
</dbReference>
<protein>
    <recommendedName>
        <fullName evidence="12">Carrier domain-containing protein</fullName>
    </recommendedName>
</protein>
<sequence length="1435" mass="156379">MEMQFAEAASVVVLSIAAAVVGTTVVMSSRKKRKHKIEDVDEDEEKVQRPAKRQFKGSFAREDAPEETIVDLLKRRAIETPDKVVYIFLDDQGHESVVITFEELDRAARKVAATLQTDGGLSKGDRVMLCYPPGLDFAMGFWGCLYAGAIGIPTYPPYPGTLAKDLPKFNRMVADSGARVILTNRTYHLATQLATAKSYFSSDAPAWPKDIQWYSTDAISSSTAFTDVNVAVDDIAFFQYSSGSTSEPKAVMISHGNIHAQLKTWASIEETDTLISWLPSYHDMGLVGFILTPCAFGTFHTGARCVSMSPLAFIKDPAMWIRIASKYKGTHLCAPNFGYALAARKTTKAQVSKLDLSHLKQAICAAEPIRVESLESFTETFAPAGFDPKTFNCGYGLAEVTLARKEPSVLNVKKSLLEKHKRVVLAPKGHPSADATTLVGCGHAMPTFKVIVVDPDTLKPVGENQVGEVWIQGPSVATGYWKREEYTDEMFHAKVNAPKATHQSYKGNWLRSGDMGFLRHNEVFITGRLKDLIIIRGRNVCPQDVEHSVELAHDQVRPGCVAAFSIETAQQEEALVVVVELRSELKKDTEQLAAISRKIATAVLSEHQLRCAAIVLLKPRSIPKTTSGKIQRSAAKKQYESGSLAAQYIHRAESKAAAVQAVQIEEAPEEVDVKTPQVIKTTDIRTEEEIQAWLVARLAQEQAGGGGEASNKETPETDDDAVDLNTPWACFGMDSVAIVSLSAELGEFLGVVVPPAVFFQFDTPAKLIAAPGLATGELTDAQTGDHTDQPVSYVGEDGELLAECYDVMAFPEIVHLQGQMHELTSAGLKVPYLDVLTTEKRKQLNYNTYNYLGYASHPTVAAASKAAIDTYGTGMSSSPIVGQTIVNTEVEAALCSHFTADAAVLFVGGWVANVTTIDSLVGKGDLILCDVLNHNSCVTGQRLSGAAILSFPHNDVATADRILRSVRHKYRRVLIVIEGVYSMDGDIPDLPAFVALKKAHKCFLFLDEAHSFGTMGPTGKGMCEHFNVPASDVDIRMGTMSKAMGSVGGFILASHALVQYLKYCAGGFVYSVGLGPANAGATLQSLQLMAAEPERSTHLQHLSAFFFDACVSAKLDVGTNVRGTCVVVVYVGSTVETVLASMMLSDNHGINVKPIVHPAVEEGKCRLRFFISYLKTEAELQRTVDALASTLVEVKAAAREATAAAEAAAVVEVIPDEDEPQQAKDDVIAAAVDATRVRYDVETLLRQIPSISPQNGVYTHNNGSTSTMLSLTGTIPIYYGGNQYNIPVEIWMPEAYPFAAPTCFVRPTTDMMYSPYQPAVIDPVVKLKAEATEKIQHELQKIYKRIRDEIDDQFDTQRELSHGQQRLAHGQQSLEKLQADLTTAVAQVEAADAQVTDWLAANENQRNAIEDALYFMDRALANGEIELPTFLKVRW</sequence>
<dbReference type="PANTHER" id="PTHR22754:SF32">
    <property type="entry name" value="DISCO-INTERACTING PROTEIN 2"/>
    <property type="match status" value="1"/>
</dbReference>
<dbReference type="PROSITE" id="PS51322">
    <property type="entry name" value="UEV"/>
    <property type="match status" value="1"/>
</dbReference>
<dbReference type="InterPro" id="IPR020845">
    <property type="entry name" value="AMP-binding_CS"/>
</dbReference>
<dbReference type="InterPro" id="IPR015421">
    <property type="entry name" value="PyrdxlP-dep_Trfase_major"/>
</dbReference>
<evidence type="ECO:0000256" key="3">
    <source>
        <dbReference type="ARBA" id="ARBA00008392"/>
    </source>
</evidence>
<reference evidence="10 11" key="1">
    <citation type="submission" date="2018-08" db="EMBL/GenBank/DDBJ databases">
        <title>Aphanomyces genome sequencing and annotation.</title>
        <authorList>
            <person name="Minardi D."/>
            <person name="Oidtmann B."/>
            <person name="Van Der Giezen M."/>
            <person name="Studholme D.J."/>
        </authorList>
    </citation>
    <scope>NUCLEOTIDE SEQUENCE [LARGE SCALE GENOMIC DNA]</scope>
    <source>
        <strain evidence="10 11">Da</strain>
    </source>
</reference>
<dbReference type="GO" id="GO:0006631">
    <property type="term" value="P:fatty acid metabolic process"/>
    <property type="evidence" value="ECO:0007669"/>
    <property type="project" value="UniProtKB-KW"/>
</dbReference>
<dbReference type="PROSITE" id="PS00455">
    <property type="entry name" value="AMP_BINDING"/>
    <property type="match status" value="1"/>
</dbReference>
<dbReference type="InterPro" id="IPR016135">
    <property type="entry name" value="UBQ-conjugating_enzyme/RWD"/>
</dbReference>
<dbReference type="InterPro" id="IPR009081">
    <property type="entry name" value="PP-bd_ACP"/>
</dbReference>
<dbReference type="PANTHER" id="PTHR22754">
    <property type="entry name" value="DISCO-INTERACTING PROTEIN 2 DIP2 -RELATED"/>
    <property type="match status" value="1"/>
</dbReference>
<evidence type="ECO:0008006" key="12">
    <source>
        <dbReference type="Google" id="ProtNLM"/>
    </source>
</evidence>
<evidence type="ECO:0000256" key="7">
    <source>
        <dbReference type="ARBA" id="ARBA00023098"/>
    </source>
</evidence>
<evidence type="ECO:0000256" key="2">
    <source>
        <dbReference type="ARBA" id="ARBA00006432"/>
    </source>
</evidence>
<dbReference type="SUPFAM" id="SSF53383">
    <property type="entry name" value="PLP-dependent transferases"/>
    <property type="match status" value="1"/>
</dbReference>
<evidence type="ECO:0000256" key="1">
    <source>
        <dbReference type="ARBA" id="ARBA00001933"/>
    </source>
</evidence>
<dbReference type="VEuPathDB" id="FungiDB:H257_05122"/>
<evidence type="ECO:0000259" key="9">
    <source>
        <dbReference type="PROSITE" id="PS51322"/>
    </source>
</evidence>
<dbReference type="EMBL" id="QUTH01000438">
    <property type="protein sequence ID" value="RHZ33938.1"/>
    <property type="molecule type" value="Genomic_DNA"/>
</dbReference>
<dbReference type="Gene3D" id="3.10.110.10">
    <property type="entry name" value="Ubiquitin Conjugating Enzyme"/>
    <property type="match status" value="1"/>
</dbReference>
<dbReference type="Pfam" id="PF00550">
    <property type="entry name" value="PP-binding"/>
    <property type="match status" value="1"/>
</dbReference>
<dbReference type="Pfam" id="PF05743">
    <property type="entry name" value="UEV"/>
    <property type="match status" value="1"/>
</dbReference>
<dbReference type="PROSITE" id="PS50075">
    <property type="entry name" value="CARRIER"/>
    <property type="match status" value="1"/>
</dbReference>
<dbReference type="InterPro" id="IPR040097">
    <property type="entry name" value="FAAL/FAAC"/>
</dbReference>
<dbReference type="Gene3D" id="3.40.50.12780">
    <property type="entry name" value="N-terminal domain of ligase-like"/>
    <property type="match status" value="1"/>
</dbReference>
<evidence type="ECO:0000256" key="5">
    <source>
        <dbReference type="ARBA" id="ARBA00022832"/>
    </source>
</evidence>
<proteinExistence type="inferred from homology"/>
<dbReference type="Pfam" id="PF23024">
    <property type="entry name" value="AMP-dom_DIP2-like"/>
    <property type="match status" value="1"/>
</dbReference>
<name>A0A3R7FG60_APHAT</name>
<evidence type="ECO:0000313" key="10">
    <source>
        <dbReference type="EMBL" id="RHZ33938.1"/>
    </source>
</evidence>
<keyword evidence="7" id="KW-0443">Lipid metabolism</keyword>
<comment type="similarity">
    <text evidence="3">Belongs to the class-II pyridoxal-phosphate-dependent aminotransferase family.</text>
</comment>
<dbReference type="VEuPathDB" id="FungiDB:H257_05123"/>
<organism evidence="10 11">
    <name type="scientific">Aphanomyces astaci</name>
    <name type="common">Crayfish plague agent</name>
    <dbReference type="NCBI Taxonomy" id="112090"/>
    <lineage>
        <taxon>Eukaryota</taxon>
        <taxon>Sar</taxon>
        <taxon>Stramenopiles</taxon>
        <taxon>Oomycota</taxon>
        <taxon>Saprolegniomycetes</taxon>
        <taxon>Saprolegniales</taxon>
        <taxon>Verrucalvaceae</taxon>
        <taxon>Aphanomyces</taxon>
    </lineage>
</organism>